<evidence type="ECO:0000259" key="6">
    <source>
        <dbReference type="Pfam" id="PF12698"/>
    </source>
</evidence>
<evidence type="ECO:0000256" key="5">
    <source>
        <dbReference type="SAM" id="Phobius"/>
    </source>
</evidence>
<keyword evidence="3 5" id="KW-1133">Transmembrane helix</keyword>
<dbReference type="RefSeq" id="WP_014253912.1">
    <property type="nucleotide sequence ID" value="NC_016627.1"/>
</dbReference>
<dbReference type="Pfam" id="PF12698">
    <property type="entry name" value="ABC2_membrane_3"/>
    <property type="match status" value="1"/>
</dbReference>
<evidence type="ECO:0000313" key="7">
    <source>
        <dbReference type="EMBL" id="AEV67281.1"/>
    </source>
</evidence>
<comment type="subcellular location">
    <subcellularLocation>
        <location evidence="1">Membrane</location>
        <topology evidence="1">Multi-pass membrane protein</topology>
    </subcellularLocation>
</comment>
<dbReference type="InterPro" id="IPR013525">
    <property type="entry name" value="ABC2_TM"/>
</dbReference>
<evidence type="ECO:0000313" key="8">
    <source>
        <dbReference type="Proteomes" id="UP000005435"/>
    </source>
</evidence>
<feature type="transmembrane region" description="Helical" evidence="5">
    <location>
        <begin position="346"/>
        <end position="367"/>
    </location>
</feature>
<evidence type="ECO:0000256" key="4">
    <source>
        <dbReference type="ARBA" id="ARBA00023136"/>
    </source>
</evidence>
<proteinExistence type="predicted"/>
<dbReference type="Gene3D" id="3.40.1710.10">
    <property type="entry name" value="abc type-2 transporter like domain"/>
    <property type="match status" value="1"/>
</dbReference>
<protein>
    <submittedName>
        <fullName evidence="7">ABC-type Na+ efflux pump, permease component</fullName>
    </submittedName>
</protein>
<feature type="transmembrane region" description="Helical" evidence="5">
    <location>
        <begin position="186"/>
        <end position="207"/>
    </location>
</feature>
<dbReference type="HOGENOM" id="CLU_022118_1_0_9"/>
<dbReference type="eggNOG" id="COG1668">
    <property type="taxonomic scope" value="Bacteria"/>
</dbReference>
<feature type="transmembrane region" description="Helical" evidence="5">
    <location>
        <begin position="240"/>
        <end position="264"/>
    </location>
</feature>
<dbReference type="PANTHER" id="PTHR43471:SF3">
    <property type="entry name" value="ABC TRANSPORTER PERMEASE PROTEIN NATB"/>
    <property type="match status" value="1"/>
</dbReference>
<feature type="transmembrane region" description="Helical" evidence="5">
    <location>
        <begin position="285"/>
        <end position="308"/>
    </location>
</feature>
<dbReference type="PANTHER" id="PTHR43471">
    <property type="entry name" value="ABC TRANSPORTER PERMEASE"/>
    <property type="match status" value="1"/>
</dbReference>
<dbReference type="EMBL" id="CP003065">
    <property type="protein sequence ID" value="AEV67281.1"/>
    <property type="molecule type" value="Genomic_DNA"/>
</dbReference>
<dbReference type="GO" id="GO:0140359">
    <property type="term" value="F:ABC-type transporter activity"/>
    <property type="evidence" value="ECO:0007669"/>
    <property type="project" value="InterPro"/>
</dbReference>
<sequence length="404" mass="44308">MNLRHIWIVFSKEVKDIARDKKTIITSIIVPMVIIPLLSILAGGSVQNMQRDIEQNITIALTKESNTPEIRELITEDIIADFPNIKLVDVEDPIGAINNSEVRAVLDIDRDYKEKLEQGKTFVIEIIYDESHTKSLGSVSIISNAINEFKKRVVANRLEKMGLDDEIIKPVKIEETNIANDARAGLSMLSMILPVLLIILISAGGIAPATDLVAGEKERNTFEPLLTTKAGRSSILIGKYLTVALFSFVSAIASILGMVLGYFIDPKAMTLGTGAQFSGFSISGTAILLILIISVLMGMTFAGIQIALSTYAKSFREAQTYLSFLIIIAMIPGYATILMQPNEIPLYMYVVPILNTISAFKTVLGVNVNYTCLAIALTSSVAYVIISLRIAISLFNKERVLFRS</sequence>
<gene>
    <name evidence="7" type="ordered locus">Clocl_0570</name>
</gene>
<evidence type="ECO:0000256" key="1">
    <source>
        <dbReference type="ARBA" id="ARBA00004141"/>
    </source>
</evidence>
<dbReference type="KEGG" id="ccl:Clocl_0570"/>
<dbReference type="STRING" id="720554.Clocl_0570"/>
<dbReference type="GO" id="GO:0016020">
    <property type="term" value="C:membrane"/>
    <property type="evidence" value="ECO:0007669"/>
    <property type="project" value="UniProtKB-SubCell"/>
</dbReference>
<reference evidence="8" key="1">
    <citation type="submission" date="2011-12" db="EMBL/GenBank/DDBJ databases">
        <title>Complete sequence of Clostridium clariflavum DSM 19732.</title>
        <authorList>
            <consortium name="US DOE Joint Genome Institute"/>
            <person name="Lucas S."/>
            <person name="Han J."/>
            <person name="Lapidus A."/>
            <person name="Cheng J.-F."/>
            <person name="Goodwin L."/>
            <person name="Pitluck S."/>
            <person name="Peters L."/>
            <person name="Teshima H."/>
            <person name="Detter J.C."/>
            <person name="Han C."/>
            <person name="Tapia R."/>
            <person name="Land M."/>
            <person name="Hauser L."/>
            <person name="Kyrpides N."/>
            <person name="Ivanova N."/>
            <person name="Pagani I."/>
            <person name="Kitzmiller T."/>
            <person name="Lynd L."/>
            <person name="Izquierdo J."/>
            <person name="Woyke T."/>
        </authorList>
    </citation>
    <scope>NUCLEOTIDE SEQUENCE [LARGE SCALE GENOMIC DNA]</scope>
    <source>
        <strain evidence="8">DSM 19732 / NBRC 101661 / EBR45</strain>
    </source>
</reference>
<accession>G8LTT5</accession>
<name>G8LTT5_ACECE</name>
<organism evidence="7 8">
    <name type="scientific">Acetivibrio clariflavus (strain DSM 19732 / NBRC 101661 / EBR45)</name>
    <name type="common">Clostridium clariflavum</name>
    <dbReference type="NCBI Taxonomy" id="720554"/>
    <lineage>
        <taxon>Bacteria</taxon>
        <taxon>Bacillati</taxon>
        <taxon>Bacillota</taxon>
        <taxon>Clostridia</taxon>
        <taxon>Eubacteriales</taxon>
        <taxon>Oscillospiraceae</taxon>
        <taxon>Acetivibrio</taxon>
    </lineage>
</organism>
<keyword evidence="4 5" id="KW-0472">Membrane</keyword>
<keyword evidence="8" id="KW-1185">Reference proteome</keyword>
<evidence type="ECO:0000256" key="3">
    <source>
        <dbReference type="ARBA" id="ARBA00022989"/>
    </source>
</evidence>
<dbReference type="OrthoDB" id="5486437at2"/>
<dbReference type="Proteomes" id="UP000005435">
    <property type="component" value="Chromosome"/>
</dbReference>
<feature type="transmembrane region" description="Helical" evidence="5">
    <location>
        <begin position="320"/>
        <end position="339"/>
    </location>
</feature>
<evidence type="ECO:0000256" key="2">
    <source>
        <dbReference type="ARBA" id="ARBA00022692"/>
    </source>
</evidence>
<feature type="transmembrane region" description="Helical" evidence="5">
    <location>
        <begin position="24"/>
        <end position="46"/>
    </location>
</feature>
<feature type="domain" description="ABC-2 type transporter transmembrane" evidence="6">
    <location>
        <begin position="21"/>
        <end position="391"/>
    </location>
</feature>
<reference evidence="7 8" key="2">
    <citation type="journal article" date="2012" name="Stand. Genomic Sci.">
        <title>Complete Genome Sequence of Clostridium clariflavum DSM 19732.</title>
        <authorList>
            <person name="Izquierdo J.A."/>
            <person name="Goodwin L."/>
            <person name="Davenport K.W."/>
            <person name="Teshima H."/>
            <person name="Bruce D."/>
            <person name="Detter C."/>
            <person name="Tapia R."/>
            <person name="Han S."/>
            <person name="Land M."/>
            <person name="Hauser L."/>
            <person name="Jeffries C.D."/>
            <person name="Han J."/>
            <person name="Pitluck S."/>
            <person name="Nolan M."/>
            <person name="Chen A."/>
            <person name="Huntemann M."/>
            <person name="Mavromatis K."/>
            <person name="Mikhailova N."/>
            <person name="Liolios K."/>
            <person name="Woyke T."/>
            <person name="Lynd L.R."/>
        </authorList>
    </citation>
    <scope>NUCLEOTIDE SEQUENCE [LARGE SCALE GENOMIC DNA]</scope>
    <source>
        <strain evidence="8">DSM 19732 / NBRC 101661 / EBR45</strain>
    </source>
</reference>
<feature type="transmembrane region" description="Helical" evidence="5">
    <location>
        <begin position="373"/>
        <end position="395"/>
    </location>
</feature>
<dbReference type="AlphaFoldDB" id="G8LTT5"/>
<keyword evidence="2 5" id="KW-0812">Transmembrane</keyword>